<dbReference type="GO" id="GO:0008270">
    <property type="term" value="F:zinc ion binding"/>
    <property type="evidence" value="ECO:0007669"/>
    <property type="project" value="InterPro"/>
</dbReference>
<dbReference type="Gene3D" id="3.40.630.10">
    <property type="entry name" value="Zn peptidases"/>
    <property type="match status" value="1"/>
</dbReference>
<reference evidence="12" key="1">
    <citation type="journal article" date="2021" name="Microb. Physiol.">
        <title>Proteogenomic Insights into the Physiology of Marine, Sulfate-Reducing, Filamentous Desulfonema limicola and Desulfonema magnum.</title>
        <authorList>
            <person name="Schnaars V."/>
            <person name="Wohlbrand L."/>
            <person name="Scheve S."/>
            <person name="Hinrichs C."/>
            <person name="Reinhardt R."/>
            <person name="Rabus R."/>
        </authorList>
    </citation>
    <scope>NUCLEOTIDE SEQUENCE</scope>
    <source>
        <strain evidence="12">4be13</strain>
    </source>
</reference>
<keyword evidence="13" id="KW-1185">Reference proteome</keyword>
<name>A0A975BL57_9BACT</name>
<keyword evidence="4" id="KW-0378">Hydrolase</keyword>
<keyword evidence="9" id="KW-0175">Coiled coil</keyword>
<evidence type="ECO:0000313" key="13">
    <source>
        <dbReference type="Proteomes" id="UP000663722"/>
    </source>
</evidence>
<feature type="coiled-coil region" evidence="9">
    <location>
        <begin position="545"/>
        <end position="572"/>
    </location>
</feature>
<dbReference type="InterPro" id="IPR000834">
    <property type="entry name" value="Peptidase_M14"/>
</dbReference>
<dbReference type="InterPro" id="IPR011990">
    <property type="entry name" value="TPR-like_helical_dom_sf"/>
</dbReference>
<dbReference type="EMBL" id="CP061800">
    <property type="protein sequence ID" value="QTA87724.1"/>
    <property type="molecule type" value="Genomic_DNA"/>
</dbReference>
<evidence type="ECO:0000313" key="12">
    <source>
        <dbReference type="EMBL" id="QTA87724.1"/>
    </source>
</evidence>
<evidence type="ECO:0000256" key="4">
    <source>
        <dbReference type="ARBA" id="ARBA00022801"/>
    </source>
</evidence>
<comment type="cofactor">
    <cofactor evidence="1">
        <name>Zn(2+)</name>
        <dbReference type="ChEBI" id="CHEBI:29105"/>
    </cofactor>
</comment>
<keyword evidence="6" id="KW-0482">Metalloprotease</keyword>
<feature type="repeat" description="TPR" evidence="7">
    <location>
        <begin position="369"/>
        <end position="402"/>
    </location>
</feature>
<dbReference type="KEGG" id="dmm:dnm_037600"/>
<gene>
    <name evidence="12" type="ORF">dnm_037600</name>
</gene>
<dbReference type="SMART" id="SM00028">
    <property type="entry name" value="TPR"/>
    <property type="match status" value="4"/>
</dbReference>
<protein>
    <submittedName>
        <fullName evidence="12">Tetratricopeptide repeat-containing protein</fullName>
    </submittedName>
</protein>
<feature type="domain" description="Peptidase M14" evidence="11">
    <location>
        <begin position="48"/>
        <end position="282"/>
    </location>
</feature>
<dbReference type="SUPFAM" id="SSF48452">
    <property type="entry name" value="TPR-like"/>
    <property type="match status" value="1"/>
</dbReference>
<dbReference type="PROSITE" id="PS52035">
    <property type="entry name" value="PEPTIDASE_M14"/>
    <property type="match status" value="1"/>
</dbReference>
<dbReference type="PROSITE" id="PS51257">
    <property type="entry name" value="PROKAR_LIPOPROTEIN"/>
    <property type="match status" value="1"/>
</dbReference>
<evidence type="ECO:0000256" key="1">
    <source>
        <dbReference type="ARBA" id="ARBA00001947"/>
    </source>
</evidence>
<comment type="similarity">
    <text evidence="2 8">Belongs to the peptidase M14 family.</text>
</comment>
<keyword evidence="7" id="KW-0802">TPR repeat</keyword>
<dbReference type="PANTHER" id="PTHR11705">
    <property type="entry name" value="PROTEASE FAMILY M14 CARBOXYPEPTIDASE A,B"/>
    <property type="match status" value="1"/>
</dbReference>
<dbReference type="PROSITE" id="PS50005">
    <property type="entry name" value="TPR"/>
    <property type="match status" value="2"/>
</dbReference>
<dbReference type="GO" id="GO:0004181">
    <property type="term" value="F:metallocarboxypeptidase activity"/>
    <property type="evidence" value="ECO:0007669"/>
    <property type="project" value="InterPro"/>
</dbReference>
<evidence type="ECO:0000259" key="11">
    <source>
        <dbReference type="PROSITE" id="PS52035"/>
    </source>
</evidence>
<evidence type="ECO:0000256" key="9">
    <source>
        <dbReference type="SAM" id="Coils"/>
    </source>
</evidence>
<dbReference type="PANTHER" id="PTHR11705:SF143">
    <property type="entry name" value="SLL0236 PROTEIN"/>
    <property type="match status" value="1"/>
</dbReference>
<evidence type="ECO:0000256" key="8">
    <source>
        <dbReference type="PROSITE-ProRule" id="PRU01379"/>
    </source>
</evidence>
<dbReference type="GO" id="GO:0005615">
    <property type="term" value="C:extracellular space"/>
    <property type="evidence" value="ECO:0007669"/>
    <property type="project" value="TreeGrafter"/>
</dbReference>
<feature type="active site" description="Proton donor/acceptor" evidence="8">
    <location>
        <position position="259"/>
    </location>
</feature>
<keyword evidence="5" id="KW-0862">Zinc</keyword>
<evidence type="ECO:0000256" key="6">
    <source>
        <dbReference type="ARBA" id="ARBA00023049"/>
    </source>
</evidence>
<feature type="repeat" description="TPR" evidence="7">
    <location>
        <begin position="470"/>
        <end position="503"/>
    </location>
</feature>
<dbReference type="Gene3D" id="1.25.40.10">
    <property type="entry name" value="Tetratricopeptide repeat domain"/>
    <property type="match status" value="2"/>
</dbReference>
<dbReference type="Pfam" id="PF00515">
    <property type="entry name" value="TPR_1"/>
    <property type="match status" value="1"/>
</dbReference>
<evidence type="ECO:0000256" key="2">
    <source>
        <dbReference type="ARBA" id="ARBA00005988"/>
    </source>
</evidence>
<evidence type="ECO:0000256" key="10">
    <source>
        <dbReference type="SAM" id="MobiDB-lite"/>
    </source>
</evidence>
<dbReference type="InterPro" id="IPR019734">
    <property type="entry name" value="TPR_rpt"/>
</dbReference>
<keyword evidence="3" id="KW-0645">Protease</keyword>
<evidence type="ECO:0000256" key="7">
    <source>
        <dbReference type="PROSITE-ProRule" id="PRU00339"/>
    </source>
</evidence>
<feature type="compositionally biased region" description="Basic and acidic residues" evidence="10">
    <location>
        <begin position="292"/>
        <end position="303"/>
    </location>
</feature>
<dbReference type="Pfam" id="PF00246">
    <property type="entry name" value="Peptidase_M14"/>
    <property type="match status" value="1"/>
</dbReference>
<dbReference type="SMART" id="SM00631">
    <property type="entry name" value="Zn_pept"/>
    <property type="match status" value="1"/>
</dbReference>
<dbReference type="SUPFAM" id="SSF53187">
    <property type="entry name" value="Zn-dependent exopeptidases"/>
    <property type="match status" value="1"/>
</dbReference>
<dbReference type="GO" id="GO:0006508">
    <property type="term" value="P:proteolysis"/>
    <property type="evidence" value="ECO:0007669"/>
    <property type="project" value="UniProtKB-KW"/>
</dbReference>
<sequence>MLRRIVMMRNKIISKMNVVFIFIILLIIFSGCVIKKFKFGDSSVPQSEKNSAQTNASKINKKSFFKSPRIREYKVGMSLENQPIECFVIGEGKDVILILASMHGNEQAGTKLAYRLYSYFRNRKHWKLLRERKVLIMPEINPDGVKHNSRYNAGKVDINRNFPAANRKNGGYNGPKAFSEPETRAIFEVIMKYHPKRIISVRKVLGCIDYDGPGEGLANHMGKYCDLSVQKLGSQPGSFGSYADETLGVPFITFGMPREISEEPEKLWRDYGDALLAAIVYPSYLKGKPPERVKAQTKAEARKSAGKTSEVSGKKSNFENAEAKFQEAVELFKKGWYLSAKKKFEESLRINKNCPKCREYIKNCKDNYSNIHYSRGVSHFKKGKWEKAVEEFEKVRKVDRNYKKISYYINEANRRINEADRRAKKSLDKSQLKKAMALFKEGDYLSAKKKFEALVPDKNCREHIRKCKEASTAVKKGNQHYKNKKYQQALTYYKKVVELNPNDKTSVERIRKCEEEIYKDEHYGKGVSYLANKQPKEAVKEFELVQKADSDYKNVNQKIDEAKKMIDEIRVQEDKANVLAKHLNNGINFFNNKKYGEAIT</sequence>
<evidence type="ECO:0000256" key="5">
    <source>
        <dbReference type="ARBA" id="ARBA00022833"/>
    </source>
</evidence>
<accession>A0A975BL57</accession>
<dbReference type="AlphaFoldDB" id="A0A975BL57"/>
<evidence type="ECO:0000256" key="3">
    <source>
        <dbReference type="ARBA" id="ARBA00022670"/>
    </source>
</evidence>
<dbReference type="Proteomes" id="UP000663722">
    <property type="component" value="Chromosome"/>
</dbReference>
<feature type="region of interest" description="Disordered" evidence="10">
    <location>
        <begin position="292"/>
        <end position="313"/>
    </location>
</feature>
<proteinExistence type="inferred from homology"/>
<organism evidence="12 13">
    <name type="scientific">Desulfonema magnum</name>
    <dbReference type="NCBI Taxonomy" id="45655"/>
    <lineage>
        <taxon>Bacteria</taxon>
        <taxon>Pseudomonadati</taxon>
        <taxon>Thermodesulfobacteriota</taxon>
        <taxon>Desulfobacteria</taxon>
        <taxon>Desulfobacterales</taxon>
        <taxon>Desulfococcaceae</taxon>
        <taxon>Desulfonema</taxon>
    </lineage>
</organism>